<comment type="pathway">
    <text evidence="1">Cofactor biosynthesis; riboflavin biosynthesis.</text>
</comment>
<name>A0A6G8IFT9_9BURK</name>
<keyword evidence="7" id="KW-1185">Reference proteome</keyword>
<evidence type="ECO:0000313" key="6">
    <source>
        <dbReference type="EMBL" id="QIM51979.1"/>
    </source>
</evidence>
<dbReference type="Proteomes" id="UP000503162">
    <property type="component" value="Chromosome"/>
</dbReference>
<proteinExistence type="predicted"/>
<evidence type="ECO:0000313" key="7">
    <source>
        <dbReference type="Proteomes" id="UP000503162"/>
    </source>
</evidence>
<evidence type="ECO:0000259" key="5">
    <source>
        <dbReference type="Pfam" id="PF01872"/>
    </source>
</evidence>
<feature type="region of interest" description="Disordered" evidence="4">
    <location>
        <begin position="1"/>
        <end position="24"/>
    </location>
</feature>
<dbReference type="GO" id="GO:0009231">
    <property type="term" value="P:riboflavin biosynthetic process"/>
    <property type="evidence" value="ECO:0007669"/>
    <property type="project" value="InterPro"/>
</dbReference>
<evidence type="ECO:0000256" key="4">
    <source>
        <dbReference type="SAM" id="MobiDB-lite"/>
    </source>
</evidence>
<dbReference type="EMBL" id="CP049989">
    <property type="protein sequence ID" value="QIM51979.1"/>
    <property type="molecule type" value="Genomic_DNA"/>
</dbReference>
<reference evidence="6 7" key="1">
    <citation type="submission" date="2020-03" db="EMBL/GenBank/DDBJ databases">
        <title>Hydrogenophaga sp. nov. isolated from cyanobacterial mat.</title>
        <authorList>
            <person name="Thorat V."/>
            <person name="Kirdat K."/>
            <person name="Tiwarekar B."/>
            <person name="Costa E.D."/>
            <person name="Yadav A."/>
        </authorList>
    </citation>
    <scope>NUCLEOTIDE SEQUENCE [LARGE SCALE GENOMIC DNA]</scope>
    <source>
        <strain evidence="6 7">BA0156</strain>
    </source>
</reference>
<dbReference type="GO" id="GO:0008703">
    <property type="term" value="F:5-amino-6-(5-phosphoribosylamino)uracil reductase activity"/>
    <property type="evidence" value="ECO:0007669"/>
    <property type="project" value="InterPro"/>
</dbReference>
<dbReference type="KEGG" id="hcz:G9Q37_07420"/>
<dbReference type="InterPro" id="IPR050765">
    <property type="entry name" value="Riboflavin_Biosynth_HTPR"/>
</dbReference>
<dbReference type="PANTHER" id="PTHR38011">
    <property type="entry name" value="DIHYDROFOLATE REDUCTASE FAMILY PROTEIN (AFU_ORTHOLOGUE AFUA_8G06820)"/>
    <property type="match status" value="1"/>
</dbReference>
<keyword evidence="3" id="KW-0560">Oxidoreductase</keyword>
<dbReference type="RefSeq" id="WP_166226570.1">
    <property type="nucleotide sequence ID" value="NZ_CP049989.1"/>
</dbReference>
<dbReference type="Gene3D" id="3.40.430.10">
    <property type="entry name" value="Dihydrofolate Reductase, subunit A"/>
    <property type="match status" value="1"/>
</dbReference>
<evidence type="ECO:0000256" key="3">
    <source>
        <dbReference type="ARBA" id="ARBA00023002"/>
    </source>
</evidence>
<dbReference type="Pfam" id="PF01872">
    <property type="entry name" value="RibD_C"/>
    <property type="match status" value="1"/>
</dbReference>
<dbReference type="InterPro" id="IPR002734">
    <property type="entry name" value="RibDG_C"/>
</dbReference>
<organism evidence="6 7">
    <name type="scientific">Hydrogenophaga crocea</name>
    <dbReference type="NCBI Taxonomy" id="2716225"/>
    <lineage>
        <taxon>Bacteria</taxon>
        <taxon>Pseudomonadati</taxon>
        <taxon>Pseudomonadota</taxon>
        <taxon>Betaproteobacteria</taxon>
        <taxon>Burkholderiales</taxon>
        <taxon>Comamonadaceae</taxon>
        <taxon>Hydrogenophaga</taxon>
    </lineage>
</organism>
<dbReference type="SUPFAM" id="SSF53597">
    <property type="entry name" value="Dihydrofolate reductase-like"/>
    <property type="match status" value="1"/>
</dbReference>
<gene>
    <name evidence="6" type="ORF">G9Q37_07420</name>
</gene>
<feature type="domain" description="Bacterial bifunctional deaminase-reductase C-terminal" evidence="5">
    <location>
        <begin position="87"/>
        <end position="274"/>
    </location>
</feature>
<dbReference type="PANTHER" id="PTHR38011:SF7">
    <property type="entry name" value="2,5-DIAMINO-6-RIBOSYLAMINO-4(3H)-PYRIMIDINONE 5'-PHOSPHATE REDUCTASE"/>
    <property type="match status" value="1"/>
</dbReference>
<accession>A0A6G8IFT9</accession>
<evidence type="ECO:0000256" key="1">
    <source>
        <dbReference type="ARBA" id="ARBA00005104"/>
    </source>
</evidence>
<keyword evidence="2" id="KW-0521">NADP</keyword>
<dbReference type="AlphaFoldDB" id="A0A6G8IFT9"/>
<protein>
    <submittedName>
        <fullName evidence="6">RibD family protein</fullName>
    </submittedName>
</protein>
<sequence>MLLSPESARRLPDPTEPGPGGLADVPPDWPAVWEALLAVRHGRPTTALAFQPDTGWRLAQPVDARCQALFDLYRPLLDARSRAHETPWVVAQMGQSLDGFVATATGDSYYVNGAHSLVHLHRLRALCDAVLVGAGTVAIDNPQLTTRRVSGPHPVRVLLDPEARLDGQARALHDGQAPTLWVCDARHAESARARWRSAAAPGAAATAEVVPVPGLLGDGGACELPRALQALAARGLRVLFVEGGGVTVSRFFAAGLLQRLHLSVAPVLVGEGRRGLRVPPHAVMADCPRPPARMVVLGDDVLWDLDLAAGAAGG</sequence>
<dbReference type="InterPro" id="IPR024072">
    <property type="entry name" value="DHFR-like_dom_sf"/>
</dbReference>
<evidence type="ECO:0000256" key="2">
    <source>
        <dbReference type="ARBA" id="ARBA00022857"/>
    </source>
</evidence>